<dbReference type="KEGG" id="gms:SOIL9_38590"/>
<accession>A0A6P2D0G2</accession>
<dbReference type="AlphaFoldDB" id="A0A6P2D0G2"/>
<organism evidence="2 3">
    <name type="scientific">Gemmata massiliana</name>
    <dbReference type="NCBI Taxonomy" id="1210884"/>
    <lineage>
        <taxon>Bacteria</taxon>
        <taxon>Pseudomonadati</taxon>
        <taxon>Planctomycetota</taxon>
        <taxon>Planctomycetia</taxon>
        <taxon>Gemmatales</taxon>
        <taxon>Gemmataceae</taxon>
        <taxon>Gemmata</taxon>
    </lineage>
</organism>
<feature type="chain" id="PRO_5026817015" evidence="1">
    <location>
        <begin position="26"/>
        <end position="166"/>
    </location>
</feature>
<evidence type="ECO:0000256" key="1">
    <source>
        <dbReference type="SAM" id="SignalP"/>
    </source>
</evidence>
<evidence type="ECO:0000313" key="2">
    <source>
        <dbReference type="EMBL" id="VTR93855.1"/>
    </source>
</evidence>
<keyword evidence="3" id="KW-1185">Reference proteome</keyword>
<gene>
    <name evidence="2" type="ORF">SOIL9_38590</name>
</gene>
<dbReference type="Proteomes" id="UP000464178">
    <property type="component" value="Chromosome"/>
</dbReference>
<dbReference type="RefSeq" id="WP_162668513.1">
    <property type="nucleotide sequence ID" value="NZ_LR593886.1"/>
</dbReference>
<protein>
    <submittedName>
        <fullName evidence="2">Uncharacterized protein</fullName>
    </submittedName>
</protein>
<feature type="signal peptide" evidence="1">
    <location>
        <begin position="1"/>
        <end position="25"/>
    </location>
</feature>
<evidence type="ECO:0000313" key="3">
    <source>
        <dbReference type="Proteomes" id="UP000464178"/>
    </source>
</evidence>
<name>A0A6P2D0G2_9BACT</name>
<sequence>MSPVLKMFAAVALVLVPIAGVLVQAAPAKDSDPALTGTVWKGKLTQKGEFKGTGGGPPEFDCELTITKRDGEKFEADLSEKTDELKVTYLVRGTISLVDKSNKDKGYKIEFESIGSKDVENTEAITKIPYTGTIKDKKIKGTWKYPANEDGTTLEGAFEFELTKKD</sequence>
<reference evidence="2 3" key="1">
    <citation type="submission" date="2019-05" db="EMBL/GenBank/DDBJ databases">
        <authorList>
            <consortium name="Science for Life Laboratories"/>
        </authorList>
    </citation>
    <scope>NUCLEOTIDE SEQUENCE [LARGE SCALE GENOMIC DNA]</scope>
    <source>
        <strain evidence="2">Soil9</strain>
    </source>
</reference>
<proteinExistence type="predicted"/>
<keyword evidence="1" id="KW-0732">Signal</keyword>
<dbReference type="EMBL" id="LR593886">
    <property type="protein sequence ID" value="VTR93855.1"/>
    <property type="molecule type" value="Genomic_DNA"/>
</dbReference>